<evidence type="ECO:0000313" key="2">
    <source>
        <dbReference type="Proteomes" id="UP001241110"/>
    </source>
</evidence>
<organism evidence="1 2">
    <name type="scientific">Xanthocytophaga flava</name>
    <dbReference type="NCBI Taxonomy" id="3048013"/>
    <lineage>
        <taxon>Bacteria</taxon>
        <taxon>Pseudomonadati</taxon>
        <taxon>Bacteroidota</taxon>
        <taxon>Cytophagia</taxon>
        <taxon>Cytophagales</taxon>
        <taxon>Rhodocytophagaceae</taxon>
        <taxon>Xanthocytophaga</taxon>
    </lineage>
</organism>
<dbReference type="AlphaFoldDB" id="A0AAE3QS14"/>
<comment type="caution">
    <text evidence="1">The sequence shown here is derived from an EMBL/GenBank/DDBJ whole genome shotgun (WGS) entry which is preliminary data.</text>
</comment>
<protein>
    <submittedName>
        <fullName evidence="1">Uncharacterized protein</fullName>
    </submittedName>
</protein>
<dbReference type="Proteomes" id="UP001241110">
    <property type="component" value="Unassembled WGS sequence"/>
</dbReference>
<dbReference type="RefSeq" id="WP_313980973.1">
    <property type="nucleotide sequence ID" value="NZ_JASJOS010000007.1"/>
</dbReference>
<evidence type="ECO:0000313" key="1">
    <source>
        <dbReference type="EMBL" id="MDJ1482185.1"/>
    </source>
</evidence>
<sequence>MIRKQLYTSLLFIYTILSVQGQELQAPLPQKPFRWEDFSVQKHYTTLKVNHKTIDSVQISPMQSSPDKATVRQSFQNAILSGQPRLYPFEYQYNVVSSPDKKLYLVYRYDYSQPQLQTSFKILNASFSVQQSFSLPVDNGTTSHGYWIDNKGDVYAVYTESDDAIYVMRYQPQTQSSDLLEVGADVTRRNRFVLIPESDGTVFLANIAEDMEHNWKGIMFTTFDFRDKRIQNLFFFPAETLQDKVSKKLSDGHYEIIDAKVSGSEKTVVLQKVAIQGNRYVYDPFAGNDPMQWISRKQQVQYGEKITVTIGSENRILQKKVEDVFLTKEL</sequence>
<proteinExistence type="predicted"/>
<gene>
    <name evidence="1" type="ORF">QNI16_16900</name>
</gene>
<name>A0AAE3QS14_9BACT</name>
<accession>A0AAE3QS14</accession>
<dbReference type="EMBL" id="JASJOS010000007">
    <property type="protein sequence ID" value="MDJ1482185.1"/>
    <property type="molecule type" value="Genomic_DNA"/>
</dbReference>
<reference evidence="1" key="1">
    <citation type="submission" date="2023-05" db="EMBL/GenBank/DDBJ databases">
        <authorList>
            <person name="Zhang X."/>
        </authorList>
    </citation>
    <scope>NUCLEOTIDE SEQUENCE</scope>
    <source>
        <strain evidence="1">YF14B1</strain>
    </source>
</reference>